<protein>
    <recommendedName>
        <fullName evidence="5">Indole-diterpene biosynthesis protein PaxU</fullName>
    </recommendedName>
</protein>
<reference evidence="1" key="1">
    <citation type="submission" date="2020-06" db="EMBL/GenBank/DDBJ databases">
        <title>Draft genome sequences of strains closely related to Aspergillus parafelis and Aspergillus hiratsukae.</title>
        <authorList>
            <person name="Dos Santos R.A.C."/>
            <person name="Rivero-Menendez O."/>
            <person name="Steenwyk J.L."/>
            <person name="Mead M.E."/>
            <person name="Goldman G.H."/>
            <person name="Alastruey-Izquierdo A."/>
            <person name="Rokas A."/>
        </authorList>
    </citation>
    <scope>NUCLEOTIDE SEQUENCE</scope>
    <source>
        <strain evidence="1">CNM-CM5623</strain>
        <strain evidence="2">CNM-CM7691</strain>
    </source>
</reference>
<dbReference type="PANTHER" id="PTHR12265">
    <property type="entry name" value="TRANSMEMBRANE PROTEIN 53"/>
    <property type="match status" value="1"/>
</dbReference>
<dbReference type="InterPro" id="IPR008547">
    <property type="entry name" value="DUF829_TMEM53"/>
</dbReference>
<dbReference type="OrthoDB" id="77878at2759"/>
<dbReference type="PANTHER" id="PTHR12265:SF36">
    <property type="entry name" value="P450, PUTATIVE (EUROFUNG)-RELATED"/>
    <property type="match status" value="1"/>
</dbReference>
<evidence type="ECO:0000313" key="1">
    <source>
        <dbReference type="EMBL" id="KAF7172758.1"/>
    </source>
</evidence>
<dbReference type="EMBL" id="JACBAE010001123">
    <property type="protein sequence ID" value="KAF7172758.1"/>
    <property type="molecule type" value="Genomic_DNA"/>
</dbReference>
<dbReference type="Pfam" id="PF05705">
    <property type="entry name" value="DUF829"/>
    <property type="match status" value="1"/>
</dbReference>
<name>A0A8H6QHF4_9EURO</name>
<sequence>MMTPKVQEDNPLARFVKLSSSVYLQDPVEDVGYSGKQPRVIVLAFWMNASSRALVKYVVEYRRLAPSAKIVFILSSSNDFMLHASQKAQHARLSPAVEAIQASDVPEGPVFLHMFSNGGVASTTHFLTAYLRATGKPLRVSSMIIDSAPGNATISASLKAFSFVLPKMWLLHYLSKFSLFVLLVVGSLIRKLTRTPDPVSRARNAINDHGLVRGTSQNDDPARCYIYSDADELVNWRDVEQHASDAQTKGWVVRREKFLGSPHVCHMRSDPERYWNIVKTYLESPTST</sequence>
<dbReference type="Proteomes" id="UP000654922">
    <property type="component" value="Unassembled WGS sequence"/>
</dbReference>
<dbReference type="EMBL" id="JACBAG010001698">
    <property type="protein sequence ID" value="KAF7183789.1"/>
    <property type="molecule type" value="Genomic_DNA"/>
</dbReference>
<dbReference type="Proteomes" id="UP000641853">
    <property type="component" value="Unassembled WGS sequence"/>
</dbReference>
<dbReference type="InterPro" id="IPR029058">
    <property type="entry name" value="AB_hydrolase_fold"/>
</dbReference>
<evidence type="ECO:0000313" key="4">
    <source>
        <dbReference type="Proteomes" id="UP000654922"/>
    </source>
</evidence>
<evidence type="ECO:0008006" key="5">
    <source>
        <dbReference type="Google" id="ProtNLM"/>
    </source>
</evidence>
<evidence type="ECO:0000313" key="3">
    <source>
        <dbReference type="Proteomes" id="UP000641853"/>
    </source>
</evidence>
<evidence type="ECO:0000313" key="2">
    <source>
        <dbReference type="EMBL" id="KAF7183789.1"/>
    </source>
</evidence>
<dbReference type="SUPFAM" id="SSF53474">
    <property type="entry name" value="alpha/beta-Hydrolases"/>
    <property type="match status" value="1"/>
</dbReference>
<dbReference type="AlphaFoldDB" id="A0A8H6QHF4"/>
<proteinExistence type="predicted"/>
<accession>A0A8H6QHF4</accession>
<gene>
    <name evidence="1" type="ORF">CNMCM5623_004914</name>
    <name evidence="2" type="ORF">CNMCM7691_004211</name>
</gene>
<organism evidence="1 4">
    <name type="scientific">Aspergillus felis</name>
    <dbReference type="NCBI Taxonomy" id="1287682"/>
    <lineage>
        <taxon>Eukaryota</taxon>
        <taxon>Fungi</taxon>
        <taxon>Dikarya</taxon>
        <taxon>Ascomycota</taxon>
        <taxon>Pezizomycotina</taxon>
        <taxon>Eurotiomycetes</taxon>
        <taxon>Eurotiomycetidae</taxon>
        <taxon>Eurotiales</taxon>
        <taxon>Aspergillaceae</taxon>
        <taxon>Aspergillus</taxon>
        <taxon>Aspergillus subgen. Fumigati</taxon>
    </lineage>
</organism>
<comment type="caution">
    <text evidence="1">The sequence shown here is derived from an EMBL/GenBank/DDBJ whole genome shotgun (WGS) entry which is preliminary data.</text>
</comment>
<keyword evidence="3" id="KW-1185">Reference proteome</keyword>